<organism evidence="2 3">
    <name type="scientific">Sphingobium limneticum</name>
    <dbReference type="NCBI Taxonomy" id="1007511"/>
    <lineage>
        <taxon>Bacteria</taxon>
        <taxon>Pseudomonadati</taxon>
        <taxon>Pseudomonadota</taxon>
        <taxon>Alphaproteobacteria</taxon>
        <taxon>Sphingomonadales</taxon>
        <taxon>Sphingomonadaceae</taxon>
        <taxon>Sphingobium</taxon>
    </lineage>
</organism>
<keyword evidence="2" id="KW-0378">Hydrolase</keyword>
<evidence type="ECO:0000313" key="2">
    <source>
        <dbReference type="EMBL" id="KAA9027714.1"/>
    </source>
</evidence>
<dbReference type="GO" id="GO:0016787">
    <property type="term" value="F:hydrolase activity"/>
    <property type="evidence" value="ECO:0007669"/>
    <property type="project" value="UniProtKB-KW"/>
</dbReference>
<dbReference type="Proteomes" id="UP000325933">
    <property type="component" value="Unassembled WGS sequence"/>
</dbReference>
<dbReference type="EMBL" id="VYQA01000012">
    <property type="protein sequence ID" value="KAA9027714.1"/>
    <property type="molecule type" value="Genomic_DNA"/>
</dbReference>
<reference evidence="3 4" key="1">
    <citation type="submission" date="2019-09" db="EMBL/GenBank/DDBJ databases">
        <authorList>
            <person name="Feng G."/>
        </authorList>
    </citation>
    <scope>NUCLEOTIDE SEQUENCE [LARGE SCALE GENOMIC DNA]</scope>
    <source>
        <strain evidence="2 3">KACC 19283</strain>
        <strain evidence="1 4">KACC 19284</strain>
    </source>
</reference>
<dbReference type="PANTHER" id="PTHR21174">
    <property type="match status" value="1"/>
</dbReference>
<protein>
    <submittedName>
        <fullName evidence="2">Phosphohydrolase</fullName>
    </submittedName>
</protein>
<name>A0A5J5I2E2_9SPHN</name>
<evidence type="ECO:0000313" key="1">
    <source>
        <dbReference type="EMBL" id="KAA9014702.1"/>
    </source>
</evidence>
<sequence length="188" mass="21062">MTSDQSLLLLGLAPAITRRWLARLSEPQRHYHTRAHVEAMLANLPPADATREMIAAIWLHDIVYDPKASDNEEMSAKVAQQDLAGSDIAIASVVELILGTKRHEPGSETQNLLNDLDLGILGAPPPGYARYAHQIRLEYAHVPTPQYHAGRAAVLRAFDQKQIFQTERFAHLEERAHKNLRAEIARLQ</sequence>
<keyword evidence="4" id="KW-1185">Reference proteome</keyword>
<dbReference type="InterPro" id="IPR009218">
    <property type="entry name" value="HD_phosphohydro"/>
</dbReference>
<dbReference type="PANTHER" id="PTHR21174:SF0">
    <property type="entry name" value="HD PHOSPHOHYDROLASE FAMILY PROTEIN-RELATED"/>
    <property type="match status" value="1"/>
</dbReference>
<dbReference type="RefSeq" id="WP_150426414.1">
    <property type="nucleotide sequence ID" value="NZ_VYQA01000012.1"/>
</dbReference>
<gene>
    <name evidence="2" type="ORF">F4U95_16300</name>
    <name evidence="1" type="ORF">F4U96_16175</name>
</gene>
<evidence type="ECO:0000313" key="3">
    <source>
        <dbReference type="Proteomes" id="UP000325933"/>
    </source>
</evidence>
<dbReference type="PIRSF" id="PIRSF035170">
    <property type="entry name" value="HD_phosphohydro"/>
    <property type="match status" value="1"/>
</dbReference>
<dbReference type="AlphaFoldDB" id="A0A5J5I2E2"/>
<evidence type="ECO:0000313" key="4">
    <source>
        <dbReference type="Proteomes" id="UP000326364"/>
    </source>
</evidence>
<proteinExistence type="predicted"/>
<accession>A0A5J5I2E2</accession>
<comment type="caution">
    <text evidence="2">The sequence shown here is derived from an EMBL/GenBank/DDBJ whole genome shotgun (WGS) entry which is preliminary data.</text>
</comment>
<dbReference type="Proteomes" id="UP000326364">
    <property type="component" value="Unassembled WGS sequence"/>
</dbReference>
<dbReference type="SUPFAM" id="SSF109604">
    <property type="entry name" value="HD-domain/PDEase-like"/>
    <property type="match status" value="1"/>
</dbReference>
<dbReference type="EMBL" id="VYQB01000012">
    <property type="protein sequence ID" value="KAA9014702.1"/>
    <property type="molecule type" value="Genomic_DNA"/>
</dbReference>